<dbReference type="PANTHER" id="PTHR32194">
    <property type="entry name" value="METALLOPROTEASE TLDD"/>
    <property type="match status" value="1"/>
</dbReference>
<keyword evidence="2" id="KW-0963">Cytoplasm</keyword>
<dbReference type="PANTHER" id="PTHR32194:SF6">
    <property type="entry name" value="PROTEASOME SUBUNIT BETA"/>
    <property type="match status" value="1"/>
</dbReference>
<dbReference type="GO" id="GO:0005634">
    <property type="term" value="C:nucleus"/>
    <property type="evidence" value="ECO:0007669"/>
    <property type="project" value="UniProtKB-SubCell"/>
</dbReference>
<dbReference type="Gene3D" id="3.60.20.10">
    <property type="entry name" value="Glutamine Phosphoribosylpyrophosphate, subunit 1, domain 1"/>
    <property type="match status" value="1"/>
</dbReference>
<evidence type="ECO:0000313" key="3">
    <source>
        <dbReference type="EMBL" id="CAF9924587.1"/>
    </source>
</evidence>
<comment type="subcellular location">
    <subcellularLocation>
        <location evidence="2">Cytoplasm</location>
    </subcellularLocation>
    <subcellularLocation>
        <location evidence="2">Nucleus</location>
    </subcellularLocation>
</comment>
<comment type="function">
    <text evidence="2">Non-catalytic component of the proteasome.</text>
</comment>
<comment type="similarity">
    <text evidence="2">Belongs to the peptidase T1B family.</text>
</comment>
<dbReference type="Proteomes" id="UP000664521">
    <property type="component" value="Unassembled WGS sequence"/>
</dbReference>
<dbReference type="InterPro" id="IPR029055">
    <property type="entry name" value="Ntn_hydrolases_N"/>
</dbReference>
<organism evidence="3 4">
    <name type="scientific">Heterodermia speciosa</name>
    <dbReference type="NCBI Taxonomy" id="116794"/>
    <lineage>
        <taxon>Eukaryota</taxon>
        <taxon>Fungi</taxon>
        <taxon>Dikarya</taxon>
        <taxon>Ascomycota</taxon>
        <taxon>Pezizomycotina</taxon>
        <taxon>Lecanoromycetes</taxon>
        <taxon>OSLEUM clade</taxon>
        <taxon>Lecanoromycetidae</taxon>
        <taxon>Caliciales</taxon>
        <taxon>Physciaceae</taxon>
        <taxon>Heterodermia</taxon>
    </lineage>
</organism>
<dbReference type="CDD" id="cd03760">
    <property type="entry name" value="proteasome_beta_type_4"/>
    <property type="match status" value="1"/>
</dbReference>
<dbReference type="GO" id="GO:0051603">
    <property type="term" value="P:proteolysis involved in protein catabolic process"/>
    <property type="evidence" value="ECO:0007669"/>
    <property type="project" value="InterPro"/>
</dbReference>
<dbReference type="OrthoDB" id="10248542at2759"/>
<dbReference type="Pfam" id="PF00227">
    <property type="entry name" value="Proteasome"/>
    <property type="match status" value="1"/>
</dbReference>
<evidence type="ECO:0000256" key="2">
    <source>
        <dbReference type="PIRNR" id="PIRNR001213"/>
    </source>
</evidence>
<evidence type="ECO:0000313" key="4">
    <source>
        <dbReference type="Proteomes" id="UP000664521"/>
    </source>
</evidence>
<sequence length="281" mass="30724">MNHLPQAWGRPRDDIYGAYDHSYLQSSGPITHTQKPVVTGTSVLAVKFKDGVVIAADNLGGLRKSCTDLLLVNADIWVEASYGSLARFTDVKRLRSFNSTSVIGIGGDVSDMQYIDRLLNSLSITESHSSDGHILSAANLHTYLSKVMYKRRTDINPLWNQILVAGLDGDEKPFLASVDLLGTTFSSPTLATGFGAHLAQPLLRQVVGSEEDVPSITREKAVEAIKECMKVLFYRDARSIDRYSIAVVTKAGGVELKEDEQLEGQSWAFAETIRGYGTQVA</sequence>
<accession>A0A8H3FKP7</accession>
<comment type="caution">
    <text evidence="3">The sequence shown here is derived from an EMBL/GenBank/DDBJ whole genome shotgun (WGS) entry which is preliminary data.</text>
</comment>
<dbReference type="GO" id="GO:0005737">
    <property type="term" value="C:cytoplasm"/>
    <property type="evidence" value="ECO:0007669"/>
    <property type="project" value="UniProtKB-SubCell"/>
</dbReference>
<dbReference type="PIRSF" id="PIRSF001213">
    <property type="entry name" value="Psome_endopept_beta"/>
    <property type="match status" value="1"/>
</dbReference>
<dbReference type="SUPFAM" id="SSF56235">
    <property type="entry name" value="N-terminal nucleophile aminohydrolases (Ntn hydrolases)"/>
    <property type="match status" value="1"/>
</dbReference>
<dbReference type="AlphaFoldDB" id="A0A8H3FKP7"/>
<keyword evidence="1 2" id="KW-0539">Nucleus</keyword>
<dbReference type="EMBL" id="CAJPDS010000036">
    <property type="protein sequence ID" value="CAF9924587.1"/>
    <property type="molecule type" value="Genomic_DNA"/>
</dbReference>
<evidence type="ECO:0000256" key="1">
    <source>
        <dbReference type="ARBA" id="ARBA00023242"/>
    </source>
</evidence>
<proteinExistence type="inferred from homology"/>
<keyword evidence="2 3" id="KW-0647">Proteasome</keyword>
<gene>
    <name evidence="3" type="primary">PRE4</name>
    <name evidence="3" type="ORF">HETSPECPRED_005607</name>
</gene>
<dbReference type="GO" id="GO:0019774">
    <property type="term" value="C:proteasome core complex, beta-subunit complex"/>
    <property type="evidence" value="ECO:0007669"/>
    <property type="project" value="UniProtKB-UniRule"/>
</dbReference>
<reference evidence="3" key="1">
    <citation type="submission" date="2021-03" db="EMBL/GenBank/DDBJ databases">
        <authorList>
            <person name="Tagirdzhanova G."/>
        </authorList>
    </citation>
    <scope>NUCLEOTIDE SEQUENCE</scope>
</reference>
<keyword evidence="4" id="KW-1185">Reference proteome</keyword>
<dbReference type="InterPro" id="IPR001353">
    <property type="entry name" value="Proteasome_sua/b"/>
</dbReference>
<dbReference type="InterPro" id="IPR023333">
    <property type="entry name" value="Proteasome_suB-type"/>
</dbReference>
<dbReference type="InterPro" id="IPR016295">
    <property type="entry name" value="Proteasome_beta4"/>
</dbReference>
<protein>
    <recommendedName>
        <fullName evidence="2">Proteasome subunit beta</fullName>
    </recommendedName>
</protein>
<name>A0A8H3FKP7_9LECA</name>